<dbReference type="AlphaFoldDB" id="A0A9Q0ERC6"/>
<organism evidence="2 3">
    <name type="scientific">Muraenolepis orangiensis</name>
    <name type="common">Patagonian moray cod</name>
    <dbReference type="NCBI Taxonomy" id="630683"/>
    <lineage>
        <taxon>Eukaryota</taxon>
        <taxon>Metazoa</taxon>
        <taxon>Chordata</taxon>
        <taxon>Craniata</taxon>
        <taxon>Vertebrata</taxon>
        <taxon>Euteleostomi</taxon>
        <taxon>Actinopterygii</taxon>
        <taxon>Neopterygii</taxon>
        <taxon>Teleostei</taxon>
        <taxon>Neoteleostei</taxon>
        <taxon>Acanthomorphata</taxon>
        <taxon>Zeiogadaria</taxon>
        <taxon>Gadariae</taxon>
        <taxon>Gadiformes</taxon>
        <taxon>Muraenolepidoidei</taxon>
        <taxon>Muraenolepididae</taxon>
        <taxon>Muraenolepis</taxon>
    </lineage>
</organism>
<dbReference type="EMBL" id="JANIIK010000037">
    <property type="protein sequence ID" value="KAJ3611871.1"/>
    <property type="molecule type" value="Genomic_DNA"/>
</dbReference>
<evidence type="ECO:0000313" key="3">
    <source>
        <dbReference type="Proteomes" id="UP001148018"/>
    </source>
</evidence>
<feature type="compositionally biased region" description="Pro residues" evidence="1">
    <location>
        <begin position="42"/>
        <end position="55"/>
    </location>
</feature>
<proteinExistence type="predicted"/>
<protein>
    <submittedName>
        <fullName evidence="2">Uncharacterized protein</fullName>
    </submittedName>
</protein>
<sequence length="144" mass="15780">MIQISPCTSGTRLHPQTGPCLAYSGPFPHALTQVSSYMPHPPPYPIPSPVVPPGPRASENAPRSTERAGSIRSTSRLSRACAKRIKDGDRSALPPPAIWTGVDLKTASERGKEIAECLQFKMWHICIRMRLLNIGYCVPKGYFP</sequence>
<feature type="region of interest" description="Disordered" evidence="1">
    <location>
        <begin position="42"/>
        <end position="79"/>
    </location>
</feature>
<gene>
    <name evidence="2" type="ORF">NHX12_021884</name>
</gene>
<name>A0A9Q0ERC6_9TELE</name>
<evidence type="ECO:0000256" key="1">
    <source>
        <dbReference type="SAM" id="MobiDB-lite"/>
    </source>
</evidence>
<evidence type="ECO:0000313" key="2">
    <source>
        <dbReference type="EMBL" id="KAJ3611871.1"/>
    </source>
</evidence>
<comment type="caution">
    <text evidence="2">The sequence shown here is derived from an EMBL/GenBank/DDBJ whole genome shotgun (WGS) entry which is preliminary data.</text>
</comment>
<accession>A0A9Q0ERC6</accession>
<keyword evidence="3" id="KW-1185">Reference proteome</keyword>
<reference evidence="2" key="1">
    <citation type="submission" date="2022-07" db="EMBL/GenBank/DDBJ databases">
        <title>Chromosome-level genome of Muraenolepis orangiensis.</title>
        <authorList>
            <person name="Kim J."/>
        </authorList>
    </citation>
    <scope>NUCLEOTIDE SEQUENCE</scope>
    <source>
        <strain evidence="2">KU_S4_2022</strain>
        <tissue evidence="2">Muscle</tissue>
    </source>
</reference>
<dbReference type="Proteomes" id="UP001148018">
    <property type="component" value="Unassembled WGS sequence"/>
</dbReference>